<dbReference type="Pfam" id="PF13472">
    <property type="entry name" value="Lipase_GDSL_2"/>
    <property type="match status" value="1"/>
</dbReference>
<keyword evidence="3" id="KW-0378">Hydrolase</keyword>
<dbReference type="EMBL" id="BAAADD010000006">
    <property type="protein sequence ID" value="GAA0575695.1"/>
    <property type="molecule type" value="Genomic_DNA"/>
</dbReference>
<dbReference type="InterPro" id="IPR013830">
    <property type="entry name" value="SGNH_hydro"/>
</dbReference>
<dbReference type="PANTHER" id="PTHR43784">
    <property type="entry name" value="GDSL-LIKE LIPASE/ACYLHYDROLASE, PUTATIVE (AFU_ORTHOLOGUE AFUA_2G00820)-RELATED"/>
    <property type="match status" value="1"/>
</dbReference>
<dbReference type="Gene3D" id="3.40.50.1110">
    <property type="entry name" value="SGNH hydrolase"/>
    <property type="match status" value="1"/>
</dbReference>
<dbReference type="Proteomes" id="UP001499951">
    <property type="component" value="Unassembled WGS sequence"/>
</dbReference>
<reference evidence="3 4" key="1">
    <citation type="journal article" date="2019" name="Int. J. Syst. Evol. Microbiol.">
        <title>The Global Catalogue of Microorganisms (GCM) 10K type strain sequencing project: providing services to taxonomists for standard genome sequencing and annotation.</title>
        <authorList>
            <consortium name="The Broad Institute Genomics Platform"/>
            <consortium name="The Broad Institute Genome Sequencing Center for Infectious Disease"/>
            <person name="Wu L."/>
            <person name="Ma J."/>
        </authorList>
    </citation>
    <scope>NUCLEOTIDE SEQUENCE [LARGE SCALE GENOMIC DNA]</scope>
    <source>
        <strain evidence="3 4">JCM 15089</strain>
    </source>
</reference>
<dbReference type="RefSeq" id="WP_166935475.1">
    <property type="nucleotide sequence ID" value="NZ_BAAADD010000006.1"/>
</dbReference>
<evidence type="ECO:0000313" key="3">
    <source>
        <dbReference type="EMBL" id="GAA0575695.1"/>
    </source>
</evidence>
<dbReference type="SUPFAM" id="SSF52266">
    <property type="entry name" value="SGNH hydrolase"/>
    <property type="match status" value="1"/>
</dbReference>
<feature type="signal peptide" evidence="1">
    <location>
        <begin position="1"/>
        <end position="20"/>
    </location>
</feature>
<dbReference type="GO" id="GO:0016787">
    <property type="term" value="F:hydrolase activity"/>
    <property type="evidence" value="ECO:0007669"/>
    <property type="project" value="UniProtKB-KW"/>
</dbReference>
<sequence>MRRAGWLAFAAVMWTAAAVAAPSWVTSWSTAQQIVEPNNMLAPADMTGATVRQVVRLSIGGSAYRLMLSNTFGTAPLHLKAVHIAKSLGGDAIDPATDRALTFDGKPDVTIPAGATWLSDPVTGPLAAFADVAISIQYDTAPAVETGHPGSRQTSYVLAGDHTAEAHLTGAKAVDHWYQIAAIEVLTAVPKASAVVALGDSITDGRGSTTNGNDRWTNILAGQLAANKKLPATAVLNAGQGGNCVLSQCLGPNAISRIGRDVLAPVGVKAVIVLEGINDLGRLTIDHPVPAEEHAALVTNLIAGYRQIAVRAHARGLKAYIGTILPYMGVAYYHPDAANEADRTAVNTWIRTQKEFDGVIDFDAALRDPARPDHLLPAYDSGDFLHPSAAGYRVMGALAAKVLGAKGKK</sequence>
<accession>A0ABN1EVN2</accession>
<evidence type="ECO:0000313" key="4">
    <source>
        <dbReference type="Proteomes" id="UP001499951"/>
    </source>
</evidence>
<comment type="caution">
    <text evidence="3">The sequence shown here is derived from an EMBL/GenBank/DDBJ whole genome shotgun (WGS) entry which is preliminary data.</text>
</comment>
<keyword evidence="4" id="KW-1185">Reference proteome</keyword>
<dbReference type="InterPro" id="IPR036514">
    <property type="entry name" value="SGNH_hydro_sf"/>
</dbReference>
<evidence type="ECO:0000256" key="1">
    <source>
        <dbReference type="SAM" id="SignalP"/>
    </source>
</evidence>
<proteinExistence type="predicted"/>
<keyword evidence="1" id="KW-0732">Signal</keyword>
<protein>
    <submittedName>
        <fullName evidence="3">SGNH/GDSL hydrolase family protein</fullName>
    </submittedName>
</protein>
<evidence type="ECO:0000259" key="2">
    <source>
        <dbReference type="Pfam" id="PF13472"/>
    </source>
</evidence>
<dbReference type="InterPro" id="IPR053140">
    <property type="entry name" value="GDSL_Rv0518-like"/>
</dbReference>
<name>A0ABN1EVN2_9PROT</name>
<organism evidence="3 4">
    <name type="scientific">Rhizomicrobium electricum</name>
    <dbReference type="NCBI Taxonomy" id="480070"/>
    <lineage>
        <taxon>Bacteria</taxon>
        <taxon>Pseudomonadati</taxon>
        <taxon>Pseudomonadota</taxon>
        <taxon>Alphaproteobacteria</taxon>
        <taxon>Micropepsales</taxon>
        <taxon>Micropepsaceae</taxon>
        <taxon>Rhizomicrobium</taxon>
    </lineage>
</organism>
<dbReference type="PANTHER" id="PTHR43784:SF2">
    <property type="entry name" value="GDSL-LIKE LIPASE_ACYLHYDROLASE, PUTATIVE (AFU_ORTHOLOGUE AFUA_2G00820)-RELATED"/>
    <property type="match status" value="1"/>
</dbReference>
<gene>
    <name evidence="3" type="ORF">GCM10008942_25720</name>
</gene>
<feature type="chain" id="PRO_5047237858" evidence="1">
    <location>
        <begin position="21"/>
        <end position="409"/>
    </location>
</feature>
<feature type="domain" description="SGNH hydrolase-type esterase" evidence="2">
    <location>
        <begin position="197"/>
        <end position="394"/>
    </location>
</feature>
<dbReference type="CDD" id="cd01830">
    <property type="entry name" value="XynE_like"/>
    <property type="match status" value="1"/>
</dbReference>